<accession>A0A0E9R447</accession>
<name>A0A0E9R447_ANGAN</name>
<reference evidence="2" key="1">
    <citation type="submission" date="2014-11" db="EMBL/GenBank/DDBJ databases">
        <authorList>
            <person name="Amaro Gonzalez C."/>
        </authorList>
    </citation>
    <scope>NUCLEOTIDE SEQUENCE</scope>
</reference>
<keyword evidence="1" id="KW-0472">Membrane</keyword>
<dbReference type="AlphaFoldDB" id="A0A0E9R447"/>
<dbReference type="EMBL" id="GBXM01085449">
    <property type="protein sequence ID" value="JAH23128.1"/>
    <property type="molecule type" value="Transcribed_RNA"/>
</dbReference>
<organism evidence="2">
    <name type="scientific">Anguilla anguilla</name>
    <name type="common">European freshwater eel</name>
    <name type="synonym">Muraena anguilla</name>
    <dbReference type="NCBI Taxonomy" id="7936"/>
    <lineage>
        <taxon>Eukaryota</taxon>
        <taxon>Metazoa</taxon>
        <taxon>Chordata</taxon>
        <taxon>Craniata</taxon>
        <taxon>Vertebrata</taxon>
        <taxon>Euteleostomi</taxon>
        <taxon>Actinopterygii</taxon>
        <taxon>Neopterygii</taxon>
        <taxon>Teleostei</taxon>
        <taxon>Anguilliformes</taxon>
        <taxon>Anguillidae</taxon>
        <taxon>Anguilla</taxon>
    </lineage>
</organism>
<reference evidence="2" key="2">
    <citation type="journal article" date="2015" name="Fish Shellfish Immunol.">
        <title>Early steps in the European eel (Anguilla anguilla)-Vibrio vulnificus interaction in the gills: Role of the RtxA13 toxin.</title>
        <authorList>
            <person name="Callol A."/>
            <person name="Pajuelo D."/>
            <person name="Ebbesson L."/>
            <person name="Teles M."/>
            <person name="MacKenzie S."/>
            <person name="Amaro C."/>
        </authorList>
    </citation>
    <scope>NUCLEOTIDE SEQUENCE</scope>
</reference>
<dbReference type="EMBL" id="GBXM01078243">
    <property type="protein sequence ID" value="JAH30334.1"/>
    <property type="molecule type" value="Transcribed_RNA"/>
</dbReference>
<keyword evidence="1" id="KW-1133">Transmembrane helix</keyword>
<feature type="transmembrane region" description="Helical" evidence="1">
    <location>
        <begin position="17"/>
        <end position="37"/>
    </location>
</feature>
<evidence type="ECO:0000313" key="2">
    <source>
        <dbReference type="EMBL" id="JAH23128.1"/>
    </source>
</evidence>
<protein>
    <submittedName>
        <fullName evidence="2">Uncharacterized protein</fullName>
    </submittedName>
</protein>
<proteinExistence type="predicted"/>
<evidence type="ECO:0000256" key="1">
    <source>
        <dbReference type="SAM" id="Phobius"/>
    </source>
</evidence>
<keyword evidence="1" id="KW-0812">Transmembrane</keyword>
<sequence>MHIVNLYIVHSIAFEKAMVVNVLSLMMCTIPIHSFVLA</sequence>